<keyword evidence="4" id="KW-0472">Membrane</keyword>
<reference evidence="6 7" key="1">
    <citation type="submission" date="2017-12" db="EMBL/GenBank/DDBJ databases">
        <title>Sequencing, de novo assembly and annotation of complete genome of a new Thraustochytrid species, strain FCC1311.</title>
        <authorList>
            <person name="Sedici K."/>
            <person name="Godart F."/>
            <person name="Aiese Cigliano R."/>
            <person name="Sanseverino W."/>
            <person name="Barakat M."/>
            <person name="Ortet P."/>
            <person name="Marechal E."/>
            <person name="Cagnac O."/>
            <person name="Amato A."/>
        </authorList>
    </citation>
    <scope>NUCLEOTIDE SEQUENCE [LARGE SCALE GENOMIC DNA]</scope>
</reference>
<evidence type="ECO:0000256" key="4">
    <source>
        <dbReference type="SAM" id="Phobius"/>
    </source>
</evidence>
<organism evidence="6 7">
    <name type="scientific">Hondaea fermentalgiana</name>
    <dbReference type="NCBI Taxonomy" id="2315210"/>
    <lineage>
        <taxon>Eukaryota</taxon>
        <taxon>Sar</taxon>
        <taxon>Stramenopiles</taxon>
        <taxon>Bigyra</taxon>
        <taxon>Labyrinthulomycetes</taxon>
        <taxon>Thraustochytrida</taxon>
        <taxon>Thraustochytriidae</taxon>
        <taxon>Hondaea</taxon>
    </lineage>
</organism>
<sequence length="355" mass="38458">MVVATGVGIVNAQTPYPTMRDTTPTPTMAPIALVDLCSPGDKVNFELNEEYFDFDLGVCGLECSLDILREQDEINTCVRNCFSVENGRSKSLQSEPYSLNCGECFGAYAACMVLDCECSAARETSVRCRACSLASCEPDFTNCTGGLVVPEYYEGPEEELDMQRVIIYASAGGAGAFLAMGGVLFLRYRRVLKRRTRNLTKDEKESMKTARFDAKLSAGQAPPPASARRPDMETSQAPGAGGPRVYLPSMSSAAAAPAKLASRVSARVSANFGRKAPPQVPTRNFAQGFQTRHANPVGHSFRVTMPFVSTHEDEITLRTNAIVTILEILSDDWVMVRENSTGKEGMTLSGNLVDV</sequence>
<dbReference type="CDD" id="cd00174">
    <property type="entry name" value="SH3"/>
    <property type="match status" value="1"/>
</dbReference>
<evidence type="ECO:0000313" key="6">
    <source>
        <dbReference type="EMBL" id="GBG25425.1"/>
    </source>
</evidence>
<accession>A0A2R5G4E3</accession>
<feature type="domain" description="SH3" evidence="5">
    <location>
        <begin position="296"/>
        <end position="355"/>
    </location>
</feature>
<gene>
    <name evidence="6" type="ORF">FCC1311_016432</name>
</gene>
<keyword evidence="4" id="KW-0812">Transmembrane</keyword>
<dbReference type="SUPFAM" id="SSF50044">
    <property type="entry name" value="SH3-domain"/>
    <property type="match status" value="1"/>
</dbReference>
<feature type="compositionally biased region" description="Basic and acidic residues" evidence="3">
    <location>
        <begin position="199"/>
        <end position="214"/>
    </location>
</feature>
<evidence type="ECO:0000313" key="7">
    <source>
        <dbReference type="Proteomes" id="UP000241890"/>
    </source>
</evidence>
<evidence type="ECO:0000256" key="2">
    <source>
        <dbReference type="PROSITE-ProRule" id="PRU00192"/>
    </source>
</evidence>
<name>A0A2R5G4E3_9STRA</name>
<dbReference type="InterPro" id="IPR001452">
    <property type="entry name" value="SH3_domain"/>
</dbReference>
<keyword evidence="1 2" id="KW-0728">SH3 domain</keyword>
<keyword evidence="4" id="KW-1133">Transmembrane helix</keyword>
<comment type="caution">
    <text evidence="6">The sequence shown here is derived from an EMBL/GenBank/DDBJ whole genome shotgun (WGS) entry which is preliminary data.</text>
</comment>
<feature type="transmembrane region" description="Helical" evidence="4">
    <location>
        <begin position="165"/>
        <end position="186"/>
    </location>
</feature>
<dbReference type="InterPro" id="IPR036028">
    <property type="entry name" value="SH3-like_dom_sf"/>
</dbReference>
<feature type="region of interest" description="Disordered" evidence="3">
    <location>
        <begin position="199"/>
        <end position="246"/>
    </location>
</feature>
<protein>
    <recommendedName>
        <fullName evidence="5">SH3 domain-containing protein</fullName>
    </recommendedName>
</protein>
<dbReference type="Proteomes" id="UP000241890">
    <property type="component" value="Unassembled WGS sequence"/>
</dbReference>
<evidence type="ECO:0000259" key="5">
    <source>
        <dbReference type="PROSITE" id="PS50002"/>
    </source>
</evidence>
<evidence type="ECO:0000256" key="1">
    <source>
        <dbReference type="ARBA" id="ARBA00022443"/>
    </source>
</evidence>
<evidence type="ECO:0000256" key="3">
    <source>
        <dbReference type="SAM" id="MobiDB-lite"/>
    </source>
</evidence>
<dbReference type="AlphaFoldDB" id="A0A2R5G4E3"/>
<proteinExistence type="predicted"/>
<dbReference type="EMBL" id="BEYU01000012">
    <property type="protein sequence ID" value="GBG25425.1"/>
    <property type="molecule type" value="Genomic_DNA"/>
</dbReference>
<dbReference type="Pfam" id="PF00018">
    <property type="entry name" value="SH3_1"/>
    <property type="match status" value="1"/>
</dbReference>
<dbReference type="InParanoid" id="A0A2R5G4E3"/>
<dbReference type="PROSITE" id="PS50002">
    <property type="entry name" value="SH3"/>
    <property type="match status" value="1"/>
</dbReference>
<dbReference type="Gene3D" id="2.30.30.40">
    <property type="entry name" value="SH3 Domains"/>
    <property type="match status" value="1"/>
</dbReference>
<keyword evidence="7" id="KW-1185">Reference proteome</keyword>